<evidence type="ECO:0000313" key="3">
    <source>
        <dbReference type="Proteomes" id="UP000243006"/>
    </source>
</evidence>
<dbReference type="EMBL" id="LVZM01018010">
    <property type="protein sequence ID" value="OUC42159.1"/>
    <property type="molecule type" value="Genomic_DNA"/>
</dbReference>
<name>A0A1Y3EEW5_9BILA</name>
<reference evidence="2 3" key="1">
    <citation type="submission" date="2015-04" db="EMBL/GenBank/DDBJ databases">
        <title>Draft genome of the roundworm Trichinella nativa.</title>
        <authorList>
            <person name="Mitreva M."/>
        </authorList>
    </citation>
    <scope>NUCLEOTIDE SEQUENCE [LARGE SCALE GENOMIC DNA]</scope>
    <source>
        <strain evidence="2 3">ISS45</strain>
    </source>
</reference>
<dbReference type="AlphaFoldDB" id="A0A1Y3EEW5"/>
<proteinExistence type="predicted"/>
<protein>
    <submittedName>
        <fullName evidence="2">Uncharacterized protein</fullName>
    </submittedName>
</protein>
<accession>A0A1Y3EEW5</accession>
<organism evidence="2 3">
    <name type="scientific">Trichinella nativa</name>
    <dbReference type="NCBI Taxonomy" id="6335"/>
    <lineage>
        <taxon>Eukaryota</taxon>
        <taxon>Metazoa</taxon>
        <taxon>Ecdysozoa</taxon>
        <taxon>Nematoda</taxon>
        <taxon>Enoplea</taxon>
        <taxon>Dorylaimia</taxon>
        <taxon>Trichinellida</taxon>
        <taxon>Trichinellidae</taxon>
        <taxon>Trichinella</taxon>
    </lineage>
</organism>
<evidence type="ECO:0000256" key="1">
    <source>
        <dbReference type="SAM" id="MobiDB-lite"/>
    </source>
</evidence>
<sequence>MRLRKSKLQDPQSSLVVLLCQQKQTKQEIYDTVDRAVRDYQTSQRGKLSHPEYQKPKTNPAGACQSLKAINKFDVNGNPSPSPGYTAHDWCGLKKTMDGIVRQHQQW</sequence>
<comment type="caution">
    <text evidence="2">The sequence shown here is derived from an EMBL/GenBank/DDBJ whole genome shotgun (WGS) entry which is preliminary data.</text>
</comment>
<evidence type="ECO:0000313" key="2">
    <source>
        <dbReference type="EMBL" id="OUC42159.1"/>
    </source>
</evidence>
<feature type="region of interest" description="Disordered" evidence="1">
    <location>
        <begin position="41"/>
        <end position="61"/>
    </location>
</feature>
<gene>
    <name evidence="2" type="ORF">D917_10399</name>
</gene>
<dbReference type="Proteomes" id="UP000243006">
    <property type="component" value="Unassembled WGS sequence"/>
</dbReference>